<reference evidence="2" key="1">
    <citation type="journal article" date="2014" name="Int. J. Syst. Evol. Microbiol.">
        <title>Complete genome sequence of Corynebacterium casei LMG S-19264T (=DSM 44701T), isolated from a smear-ripened cheese.</title>
        <authorList>
            <consortium name="US DOE Joint Genome Institute (JGI-PGF)"/>
            <person name="Walter F."/>
            <person name="Albersmeier A."/>
            <person name="Kalinowski J."/>
            <person name="Ruckert C."/>
        </authorList>
    </citation>
    <scope>NUCLEOTIDE SEQUENCE</scope>
    <source>
        <strain evidence="2">KCTC 23430</strain>
    </source>
</reference>
<dbReference type="AlphaFoldDB" id="A0A918XIB1"/>
<keyword evidence="3" id="KW-1185">Reference proteome</keyword>
<dbReference type="RefSeq" id="WP_189476876.1">
    <property type="nucleotide sequence ID" value="NZ_BMYM01000001.1"/>
</dbReference>
<dbReference type="SUPFAM" id="SSF56954">
    <property type="entry name" value="Outer membrane efflux proteins (OEP)"/>
    <property type="match status" value="1"/>
</dbReference>
<evidence type="ECO:0000313" key="2">
    <source>
        <dbReference type="EMBL" id="GHD31980.1"/>
    </source>
</evidence>
<feature type="signal peptide" evidence="1">
    <location>
        <begin position="1"/>
        <end position="22"/>
    </location>
</feature>
<keyword evidence="1" id="KW-0732">Signal</keyword>
<feature type="chain" id="PRO_5038127908" evidence="1">
    <location>
        <begin position="23"/>
        <end position="441"/>
    </location>
</feature>
<protein>
    <submittedName>
        <fullName evidence="2">Copper transporter</fullName>
    </submittedName>
</protein>
<name>A0A918XIB1_9GAMM</name>
<dbReference type="Gene3D" id="1.20.1600.10">
    <property type="entry name" value="Outer membrane efflux proteins (OEP)"/>
    <property type="match status" value="1"/>
</dbReference>
<dbReference type="GO" id="GO:0015562">
    <property type="term" value="F:efflux transmembrane transporter activity"/>
    <property type="evidence" value="ECO:0007669"/>
    <property type="project" value="InterPro"/>
</dbReference>
<dbReference type="PANTHER" id="PTHR30203:SF30">
    <property type="entry name" value="OUTER MEMBRANE PROTEIN-RELATED"/>
    <property type="match status" value="1"/>
</dbReference>
<gene>
    <name evidence="2" type="primary">cusC</name>
    <name evidence="2" type="ORF">GCM10007053_15600</name>
</gene>
<evidence type="ECO:0000256" key="1">
    <source>
        <dbReference type="SAM" id="SignalP"/>
    </source>
</evidence>
<dbReference type="Proteomes" id="UP000644693">
    <property type="component" value="Unassembled WGS sequence"/>
</dbReference>
<dbReference type="InterPro" id="IPR010131">
    <property type="entry name" value="MdtP/NodT-like"/>
</dbReference>
<proteinExistence type="predicted"/>
<accession>A0A918XIB1</accession>
<sequence>MIKLIATRSVIALWAMSICSLAAAELDLESAVRAAVADDPWLRGNAARQEATLADSVAASALPDPVISMGLANLPTDTFDFDQEPMTQFRVGVSQVLPRGDTRALRQERLQLRSDVFPHQRSDREAKIRHALTSTWLAAYQSQASIHLIENDRGLFQQLSGIAEARYTAALGETRQQDLVRAQLELTRLDDRLAQLNERALGQRALLSRWLLPDRAVSEWQTEGEVPALALSRAPQLQPPTSVAAGQGGDSSEVRDLLLAHPAVKALDTDIDASRKGVALAEESYKPQWRLDASYGYRDDDPLAGDRADFFSLGVAFDLPVFTEHRQDQQVRSAAALAAARETDRALLLRDLLARHESARARLETLDKRRALYDQRLLREMGEQTEAALAAYTSDNGDFAEVVRSRIAELNAKIDALDIDVQRLLVINDLNYILVAGRLQP</sequence>
<comment type="caution">
    <text evidence="2">The sequence shown here is derived from an EMBL/GenBank/DDBJ whole genome shotgun (WGS) entry which is preliminary data.</text>
</comment>
<dbReference type="PANTHER" id="PTHR30203">
    <property type="entry name" value="OUTER MEMBRANE CATION EFFLUX PROTEIN"/>
    <property type="match status" value="1"/>
</dbReference>
<reference evidence="2" key="2">
    <citation type="submission" date="2020-09" db="EMBL/GenBank/DDBJ databases">
        <authorList>
            <person name="Sun Q."/>
            <person name="Kim S."/>
        </authorList>
    </citation>
    <scope>NUCLEOTIDE SEQUENCE</scope>
    <source>
        <strain evidence="2">KCTC 23430</strain>
    </source>
</reference>
<dbReference type="EMBL" id="BMYM01000001">
    <property type="protein sequence ID" value="GHD31980.1"/>
    <property type="molecule type" value="Genomic_DNA"/>
</dbReference>
<organism evidence="2 3">
    <name type="scientific">Parahalioglobus pacificus</name>
    <dbReference type="NCBI Taxonomy" id="930806"/>
    <lineage>
        <taxon>Bacteria</taxon>
        <taxon>Pseudomonadati</taxon>
        <taxon>Pseudomonadota</taxon>
        <taxon>Gammaproteobacteria</taxon>
        <taxon>Cellvibrionales</taxon>
        <taxon>Halieaceae</taxon>
        <taxon>Parahalioglobus</taxon>
    </lineage>
</organism>
<evidence type="ECO:0000313" key="3">
    <source>
        <dbReference type="Proteomes" id="UP000644693"/>
    </source>
</evidence>